<feature type="region of interest" description="Disordered" evidence="1">
    <location>
        <begin position="604"/>
        <end position="631"/>
    </location>
</feature>
<keyword evidence="2" id="KW-1133">Transmembrane helix</keyword>
<dbReference type="EMBL" id="JABKKE010000016">
    <property type="protein sequence ID" value="NPE14646.1"/>
    <property type="molecule type" value="Genomic_DNA"/>
</dbReference>
<keyword evidence="2" id="KW-0812">Transmembrane</keyword>
<dbReference type="SUPFAM" id="SSF52540">
    <property type="entry name" value="P-loop containing nucleoside triphosphate hydrolases"/>
    <property type="match status" value="2"/>
</dbReference>
<dbReference type="Pfam" id="PF05970">
    <property type="entry name" value="PIF1"/>
    <property type="match status" value="1"/>
</dbReference>
<dbReference type="InterPro" id="IPR027417">
    <property type="entry name" value="P-loop_NTPase"/>
</dbReference>
<organism evidence="5 6">
    <name type="scientific">Xylanibacter rodentium</name>
    <dbReference type="NCBI Taxonomy" id="2736289"/>
    <lineage>
        <taxon>Bacteria</taxon>
        <taxon>Pseudomonadati</taxon>
        <taxon>Bacteroidota</taxon>
        <taxon>Bacteroidia</taxon>
        <taxon>Bacteroidales</taxon>
        <taxon>Prevotellaceae</taxon>
        <taxon>Xylanibacter</taxon>
    </lineage>
</organism>
<comment type="caution">
    <text evidence="5">The sequence shown here is derived from an EMBL/GenBank/DDBJ whole genome shotgun (WGS) entry which is preliminary data.</text>
</comment>
<keyword evidence="6" id="KW-1185">Reference proteome</keyword>
<evidence type="ECO:0000259" key="3">
    <source>
        <dbReference type="Pfam" id="PF05970"/>
    </source>
</evidence>
<feature type="domain" description="Helicase Helix-turn-helix" evidence="4">
    <location>
        <begin position="632"/>
        <end position="719"/>
    </location>
</feature>
<dbReference type="Proteomes" id="UP001193734">
    <property type="component" value="Unassembled WGS sequence"/>
</dbReference>
<evidence type="ECO:0000313" key="6">
    <source>
        <dbReference type="Proteomes" id="UP001193734"/>
    </source>
</evidence>
<reference evidence="5 6" key="1">
    <citation type="submission" date="2020-05" db="EMBL/GenBank/DDBJ databases">
        <title>Distinct polysaccharide utilization as determinants for interspecies competition between intestinal Prevotella spp.</title>
        <authorList>
            <person name="Galvez E.J.C."/>
            <person name="Iljazovic A."/>
            <person name="Strowig T."/>
        </authorList>
    </citation>
    <scope>NUCLEOTIDE SEQUENCE [LARGE SCALE GENOMIC DNA]</scope>
    <source>
        <strain evidence="5 6">PROD</strain>
    </source>
</reference>
<dbReference type="PANTHER" id="PTHR47642">
    <property type="entry name" value="ATP-DEPENDENT DNA HELICASE"/>
    <property type="match status" value="1"/>
</dbReference>
<dbReference type="InterPro" id="IPR029491">
    <property type="entry name" value="Helicase_HTH"/>
</dbReference>
<dbReference type="Gene3D" id="2.30.30.940">
    <property type="match status" value="1"/>
</dbReference>
<dbReference type="CDD" id="cd18809">
    <property type="entry name" value="SF1_C_RecD"/>
    <property type="match status" value="1"/>
</dbReference>
<name>A0ABX2AX15_9BACT</name>
<feature type="domain" description="DNA helicase Pif1-like DEAD-box helicase" evidence="3">
    <location>
        <begin position="9"/>
        <end position="204"/>
    </location>
</feature>
<gene>
    <name evidence="5" type="ORF">HPS55_10000</name>
</gene>
<dbReference type="RefSeq" id="WP_172323526.1">
    <property type="nucleotide sequence ID" value="NZ_CASGIA010000017.1"/>
</dbReference>
<keyword evidence="2" id="KW-0472">Membrane</keyword>
<dbReference type="Pfam" id="PF14493">
    <property type="entry name" value="HTH_40"/>
    <property type="match status" value="1"/>
</dbReference>
<proteinExistence type="predicted"/>
<dbReference type="PANTHER" id="PTHR47642:SF7">
    <property type="entry name" value="ATP-DEPENDENT DNA HELICASE PIF1"/>
    <property type="match status" value="1"/>
</dbReference>
<protein>
    <submittedName>
        <fullName evidence="5">AAA family ATPase</fullName>
    </submittedName>
</protein>
<feature type="transmembrane region" description="Helical" evidence="2">
    <location>
        <begin position="46"/>
        <end position="68"/>
    </location>
</feature>
<sequence>MENNTELEIARQLVEKTGCNVFLTGKAGTGKTTFLRELRERSAKRMIVLAPTGIAAINAGGVTIHSFFQLPLSPYIPGATFSGREQKRYQFGKVKRNIIKTLDLLVIDEISMVRADLLDAVDAVMRRYRVHHQPFGGVQLLLIGDLHQLAPVVKDDEWEMMKQYYDTPYFFSSRALMSAQYQSIELKHVYRQQDSTFLELLNKIRENRADDVTLEALNRRFIAGFTPPRGSDYIRLTTHNYQAQRINDRELELLPGKAFSYRAEVEGTFPESSYPADEALTLKEGAQVMFIKNDTDKRYYNGMIGEVAYTGRDSIKVKSKDTGETIELEPAEWANAKYTLNSKTKEIEETVEGVFRQYPLRLAWAITIHKSQGLTFEHAIIDASHSFAHGQTYVALSRCKSLEGMVLGAPLNRSAVINDTTVEEFTRQAGANRPSAETITALERAYIVQILDELFGLDMLGQAMEMMIRTLTEHFYNKYHTLLTDYTNAQRAVTAMKEVAEKFGAQYRSIISTDNTTSDSLLQERIHKAAGYFATQLDALKKLYAKTRVETGNKMVRAQFDERHALLGDELTLKTKLFEYESRPDTRFSTGDYLRRKAMIVLGEETQEQPRDTRRRKTTKTSKPPKEQKIPSHKISHDMFTSGMSIERIATERRLAPGTVFGHLALYVENGSLPIDQLISQDHIDAIRNFARTHPQGVTTHEIKEAVPADITYSEIMLVKKTYDIKEPE</sequence>
<evidence type="ECO:0000259" key="4">
    <source>
        <dbReference type="Pfam" id="PF14493"/>
    </source>
</evidence>
<accession>A0ABX2AX15</accession>
<evidence type="ECO:0000256" key="2">
    <source>
        <dbReference type="SAM" id="Phobius"/>
    </source>
</evidence>
<evidence type="ECO:0000256" key="1">
    <source>
        <dbReference type="SAM" id="MobiDB-lite"/>
    </source>
</evidence>
<dbReference type="GeneID" id="82158095"/>
<evidence type="ECO:0000313" key="5">
    <source>
        <dbReference type="EMBL" id="NPE14646.1"/>
    </source>
</evidence>
<dbReference type="InterPro" id="IPR051055">
    <property type="entry name" value="PIF1_helicase"/>
</dbReference>
<dbReference type="InterPro" id="IPR010285">
    <property type="entry name" value="DNA_helicase_pif1-like_DEAD"/>
</dbReference>
<dbReference type="Gene3D" id="3.40.50.300">
    <property type="entry name" value="P-loop containing nucleotide triphosphate hydrolases"/>
    <property type="match status" value="2"/>
</dbReference>